<evidence type="ECO:0000256" key="1">
    <source>
        <dbReference type="ARBA" id="ARBA00022801"/>
    </source>
</evidence>
<reference evidence="4 5" key="1">
    <citation type="submission" date="2018-08" db="EMBL/GenBank/DDBJ databases">
        <title>Complete genome sequencing of Blastochloris tepida GI.</title>
        <authorList>
            <person name="Tsukatani Y."/>
            <person name="Mori H."/>
        </authorList>
    </citation>
    <scope>NUCLEOTIDE SEQUENCE [LARGE SCALE GENOMIC DNA]</scope>
    <source>
        <strain evidence="4 5">GI</strain>
    </source>
</reference>
<dbReference type="InterPro" id="IPR027417">
    <property type="entry name" value="P-loop_NTPase"/>
</dbReference>
<dbReference type="Pfam" id="PF00176">
    <property type="entry name" value="SNF2-rel_dom"/>
    <property type="match status" value="1"/>
</dbReference>
<proteinExistence type="predicted"/>
<accession>A0A348G322</accession>
<dbReference type="PROSITE" id="PS51194">
    <property type="entry name" value="HELICASE_CTER"/>
    <property type="match status" value="1"/>
</dbReference>
<keyword evidence="1" id="KW-0378">Hydrolase</keyword>
<feature type="domain" description="Helicase ATP-binding" evidence="2">
    <location>
        <begin position="486"/>
        <end position="665"/>
    </location>
</feature>
<dbReference type="Proteomes" id="UP000266934">
    <property type="component" value="Chromosome"/>
</dbReference>
<evidence type="ECO:0000259" key="3">
    <source>
        <dbReference type="PROSITE" id="PS51194"/>
    </source>
</evidence>
<dbReference type="InterPro" id="IPR014001">
    <property type="entry name" value="Helicase_ATP-bd"/>
</dbReference>
<dbReference type="GO" id="GO:0005524">
    <property type="term" value="F:ATP binding"/>
    <property type="evidence" value="ECO:0007669"/>
    <property type="project" value="InterPro"/>
</dbReference>
<sequence>MTYRFNFTPEASGTVLRMLDPDSRPVAVDRWALEAPDALLPGVDLVGQLEAADKALKGDDLVILDHRAVAALSPAEAASLGLPKLADVLARLAGRGLMTQPTFQVALEWATPLGKPILGLERVGAFLRGKNAASRLPEVLFDIAQAVDAVNAAERDGKFPAIAALRDLLPAGADAGLAQASGLLGEMTIAVADAFSLDLKGQGNAAVLVPILHRARDEEDTLLLPPEQQALFGEKHFNGFSDARAVYTLGRNWYVVLQPPLRRALSEVRQVNSGPPALRRAFLANPRAFLREALGDDTDEVVLNSVFRETQAYADRVVGLGLWTPRVVPWIKLAPTDWFGEGDAPSRTSRAGQSEPVAGIELGGRRIALDAEQTAALRSDIEGAITAGRGTVACSVGEETLTVPATIATLAALDALDHARASIATEPLPNAEGEAPRVLLIKPNEDALDIESLVQSARPAPAYGAPKSLATPLKAHQAEGLRWLQRAWAEGLPGVLLADDMGLGKTLQGLAFLAWLRDGMRAGMIAPAPLLIVAPTGLLQNWRKEHDLHLVAPGLGACTEAFGRGLKALKTTSADGAPALDVNRLAAADWVLTTYETLRDHHLDFGRVRFAALLFDEAQKIKTPGIRLTDAAKAMKAEIQVALTGTPVENRLADLWCIVDTVQPGWLGDLKSFSAEYERDFDETRLRTLKGQLERSLGGRPPLMLRRMKQDHLPDLPLAEERLLPRPMPPVQQEAYDAAIEAARAADEPGAVLKALQALRAVSLHPCPSEPAGDGAFIAASARLQAAIETLDAVASAGERALVFLGDLDLQARLAGILQRRYGLATPPLIINGSVAGPKRQAYVDRFQAASGGFDVMILSPQAGGVGLTLTRANHVIHLSRWWNPAVEDQCTGRVHRIGQVRPVLVHIPLAVRADGRPSFDQNLAALLERKRKLMHDTLMPPDATKDTDREILFRDTVGAGA</sequence>
<dbReference type="PROSITE" id="PS51192">
    <property type="entry name" value="HELICASE_ATP_BIND_1"/>
    <property type="match status" value="1"/>
</dbReference>
<dbReference type="KEGG" id="blag:BLTE_26400"/>
<protein>
    <submittedName>
        <fullName evidence="4">Superfamily II DNA/RNA helicase and SNF2 family-related protein</fullName>
    </submittedName>
</protein>
<dbReference type="AlphaFoldDB" id="A0A348G322"/>
<keyword evidence="4" id="KW-0547">Nucleotide-binding</keyword>
<dbReference type="SMART" id="SM00490">
    <property type="entry name" value="HELICc"/>
    <property type="match status" value="1"/>
</dbReference>
<dbReference type="InterPro" id="IPR049730">
    <property type="entry name" value="SNF2/RAD54-like_C"/>
</dbReference>
<dbReference type="GO" id="GO:0004386">
    <property type="term" value="F:helicase activity"/>
    <property type="evidence" value="ECO:0007669"/>
    <property type="project" value="UniProtKB-KW"/>
</dbReference>
<dbReference type="CDD" id="cd18793">
    <property type="entry name" value="SF2_C_SNF"/>
    <property type="match status" value="1"/>
</dbReference>
<dbReference type="SUPFAM" id="SSF52540">
    <property type="entry name" value="P-loop containing nucleoside triphosphate hydrolases"/>
    <property type="match status" value="2"/>
</dbReference>
<dbReference type="RefSeq" id="WP_126401117.1">
    <property type="nucleotide sequence ID" value="NZ_AP018907.1"/>
</dbReference>
<dbReference type="Gene3D" id="3.40.50.10810">
    <property type="entry name" value="Tandem AAA-ATPase domain"/>
    <property type="match status" value="1"/>
</dbReference>
<gene>
    <name evidence="4" type="ORF">BLTE_26400</name>
</gene>
<evidence type="ECO:0000313" key="4">
    <source>
        <dbReference type="EMBL" id="BBF93955.1"/>
    </source>
</evidence>
<dbReference type="InterPro" id="IPR038718">
    <property type="entry name" value="SNF2-like_sf"/>
</dbReference>
<dbReference type="SMART" id="SM00487">
    <property type="entry name" value="DEXDc"/>
    <property type="match status" value="1"/>
</dbReference>
<dbReference type="PANTHER" id="PTHR10799">
    <property type="entry name" value="SNF2/RAD54 HELICASE FAMILY"/>
    <property type="match status" value="1"/>
</dbReference>
<dbReference type="InterPro" id="IPR000330">
    <property type="entry name" value="SNF2_N"/>
</dbReference>
<keyword evidence="5" id="KW-1185">Reference proteome</keyword>
<name>A0A348G322_9HYPH</name>
<keyword evidence="4" id="KW-0067">ATP-binding</keyword>
<dbReference type="Gene3D" id="3.40.50.300">
    <property type="entry name" value="P-loop containing nucleotide triphosphate hydrolases"/>
    <property type="match status" value="1"/>
</dbReference>
<keyword evidence="4" id="KW-0347">Helicase</keyword>
<dbReference type="InterPro" id="IPR001650">
    <property type="entry name" value="Helicase_C-like"/>
</dbReference>
<dbReference type="Pfam" id="PF00271">
    <property type="entry name" value="Helicase_C"/>
    <property type="match status" value="1"/>
</dbReference>
<evidence type="ECO:0000259" key="2">
    <source>
        <dbReference type="PROSITE" id="PS51192"/>
    </source>
</evidence>
<feature type="domain" description="Helicase C-terminal" evidence="3">
    <location>
        <begin position="783"/>
        <end position="953"/>
    </location>
</feature>
<dbReference type="OrthoDB" id="9814088at2"/>
<dbReference type="GO" id="GO:0016787">
    <property type="term" value="F:hydrolase activity"/>
    <property type="evidence" value="ECO:0007669"/>
    <property type="project" value="UniProtKB-KW"/>
</dbReference>
<evidence type="ECO:0000313" key="5">
    <source>
        <dbReference type="Proteomes" id="UP000266934"/>
    </source>
</evidence>
<organism evidence="4 5">
    <name type="scientific">Blastochloris tepida</name>
    <dbReference type="NCBI Taxonomy" id="2233851"/>
    <lineage>
        <taxon>Bacteria</taxon>
        <taxon>Pseudomonadati</taxon>
        <taxon>Pseudomonadota</taxon>
        <taxon>Alphaproteobacteria</taxon>
        <taxon>Hyphomicrobiales</taxon>
        <taxon>Blastochloridaceae</taxon>
        <taxon>Blastochloris</taxon>
    </lineage>
</organism>
<dbReference type="EMBL" id="AP018907">
    <property type="protein sequence ID" value="BBF93955.1"/>
    <property type="molecule type" value="Genomic_DNA"/>
</dbReference>